<keyword evidence="7" id="KW-0325">Glycoprotein</keyword>
<evidence type="ECO:0000256" key="4">
    <source>
        <dbReference type="ARBA" id="ARBA00022729"/>
    </source>
</evidence>
<dbReference type="PANTHER" id="PTHR10795">
    <property type="entry name" value="PROPROTEIN CONVERTASE SUBTILISIN/KEXIN"/>
    <property type="match status" value="1"/>
</dbReference>
<dbReference type="GO" id="GO:0009610">
    <property type="term" value="P:response to symbiotic fungus"/>
    <property type="evidence" value="ECO:0007669"/>
    <property type="project" value="UniProtKB-ARBA"/>
</dbReference>
<dbReference type="Pfam" id="PF00082">
    <property type="entry name" value="Peptidase_S8"/>
    <property type="match status" value="1"/>
</dbReference>
<dbReference type="InterPro" id="IPR036852">
    <property type="entry name" value="Peptidase_S8/S53_dom_sf"/>
</dbReference>
<evidence type="ECO:0008006" key="13">
    <source>
        <dbReference type="Google" id="ProtNLM"/>
    </source>
</evidence>
<evidence type="ECO:0000313" key="12">
    <source>
        <dbReference type="Proteomes" id="UP000242715"/>
    </source>
</evidence>
<evidence type="ECO:0000259" key="10">
    <source>
        <dbReference type="Pfam" id="PF17766"/>
    </source>
</evidence>
<evidence type="ECO:0000256" key="1">
    <source>
        <dbReference type="ARBA" id="ARBA00004613"/>
    </source>
</evidence>
<accession>A0A2Z6MR68</accession>
<evidence type="ECO:0000259" key="9">
    <source>
        <dbReference type="Pfam" id="PF05922"/>
    </source>
</evidence>
<dbReference type="InterPro" id="IPR010259">
    <property type="entry name" value="S8pro/Inhibitor_I9"/>
</dbReference>
<dbReference type="Gene3D" id="3.40.50.200">
    <property type="entry name" value="Peptidase S8/S53 domain"/>
    <property type="match status" value="1"/>
</dbReference>
<proteinExistence type="inferred from homology"/>
<evidence type="ECO:0000313" key="11">
    <source>
        <dbReference type="EMBL" id="GAU26090.1"/>
    </source>
</evidence>
<organism evidence="11 12">
    <name type="scientific">Trifolium subterraneum</name>
    <name type="common">Subterranean clover</name>
    <dbReference type="NCBI Taxonomy" id="3900"/>
    <lineage>
        <taxon>Eukaryota</taxon>
        <taxon>Viridiplantae</taxon>
        <taxon>Streptophyta</taxon>
        <taxon>Embryophyta</taxon>
        <taxon>Tracheophyta</taxon>
        <taxon>Spermatophyta</taxon>
        <taxon>Magnoliopsida</taxon>
        <taxon>eudicotyledons</taxon>
        <taxon>Gunneridae</taxon>
        <taxon>Pentapetalae</taxon>
        <taxon>rosids</taxon>
        <taxon>fabids</taxon>
        <taxon>Fabales</taxon>
        <taxon>Fabaceae</taxon>
        <taxon>Papilionoideae</taxon>
        <taxon>50 kb inversion clade</taxon>
        <taxon>NPAAA clade</taxon>
        <taxon>Hologalegina</taxon>
        <taxon>IRL clade</taxon>
        <taxon>Trifolieae</taxon>
        <taxon>Trifolium</taxon>
    </lineage>
</organism>
<dbReference type="OrthoDB" id="999430at2759"/>
<comment type="subcellular location">
    <subcellularLocation>
        <location evidence="1">Secreted</location>
    </subcellularLocation>
</comment>
<dbReference type="InterPro" id="IPR000209">
    <property type="entry name" value="Peptidase_S8/S53_dom"/>
</dbReference>
<dbReference type="SUPFAM" id="SSF52743">
    <property type="entry name" value="Subtilisin-like"/>
    <property type="match status" value="1"/>
</dbReference>
<dbReference type="Pfam" id="PF05922">
    <property type="entry name" value="Inhibitor_I9"/>
    <property type="match status" value="1"/>
</dbReference>
<gene>
    <name evidence="11" type="ORF">TSUD_225530</name>
</gene>
<evidence type="ECO:0000256" key="3">
    <source>
        <dbReference type="ARBA" id="ARBA00022670"/>
    </source>
</evidence>
<name>A0A2Z6MR68_TRISU</name>
<feature type="domain" description="Inhibitor I9" evidence="9">
    <location>
        <begin position="4"/>
        <end position="65"/>
    </location>
</feature>
<dbReference type="AlphaFoldDB" id="A0A2Z6MR68"/>
<sequence>MPTSFDHHSIWYESILKSVSESAEMIYTYNNAINGFSTSLTVEELQSLKSQIGILKVTPDKKYKLLTTRTPEFLGLDKIASTFPTTNKSSDVIVGILDTGVWPESKSFDDTGYGPIPHSWKGKCETGLEASTNSINETINFRSPRDNDGHGTHTASTIVGSPVENTSLFGYASGTARGMAVGARVAVYKVCLKEDCSGSLEPNKVSGKIVLCDEGENPRTEKGNVVKSAGGLGMVLANTKIDGEQPVADAHILPAIALGFKDAADIEIVTKRKYTCNPKKQYSVTNLNYPSFVVVFQARHGIKEIKYTRTLTNVGVAGTYKVSVKSDDPSVKISVEPEVLNFKTNEKKLYTVTFTTSVSKPKSPQSFGSLKWSDGKIVVRSPIAFMWN</sequence>
<keyword evidence="5" id="KW-0378">Hydrolase</keyword>
<evidence type="ECO:0000256" key="2">
    <source>
        <dbReference type="ARBA" id="ARBA00011073"/>
    </source>
</evidence>
<dbReference type="Pfam" id="PF17766">
    <property type="entry name" value="fn3_6"/>
    <property type="match status" value="1"/>
</dbReference>
<feature type="domain" description="Subtilisin-like protease fibronectin type-III" evidence="10">
    <location>
        <begin position="286"/>
        <end position="384"/>
    </location>
</feature>
<dbReference type="CDD" id="cd02120">
    <property type="entry name" value="PA_subtilisin_like"/>
    <property type="match status" value="1"/>
</dbReference>
<keyword evidence="6" id="KW-0720">Serine protease</keyword>
<dbReference type="Proteomes" id="UP000242715">
    <property type="component" value="Unassembled WGS sequence"/>
</dbReference>
<dbReference type="GO" id="GO:0048046">
    <property type="term" value="C:apoplast"/>
    <property type="evidence" value="ECO:0007669"/>
    <property type="project" value="UniProtKB-SubCell"/>
</dbReference>
<protein>
    <recommendedName>
        <fullName evidence="13">Subtilisin-like protease fibronectin type-III domain-containing protein</fullName>
    </recommendedName>
</protein>
<evidence type="ECO:0000256" key="6">
    <source>
        <dbReference type="ARBA" id="ARBA00022825"/>
    </source>
</evidence>
<dbReference type="Gene3D" id="2.60.40.2310">
    <property type="match status" value="1"/>
</dbReference>
<comment type="similarity">
    <text evidence="2">Belongs to the peptidase S8 family.</text>
</comment>
<keyword evidence="12" id="KW-1185">Reference proteome</keyword>
<dbReference type="PRINTS" id="PR00723">
    <property type="entry name" value="SUBTILISIN"/>
</dbReference>
<dbReference type="InterPro" id="IPR045051">
    <property type="entry name" value="SBT"/>
</dbReference>
<dbReference type="GO" id="GO:0004252">
    <property type="term" value="F:serine-type endopeptidase activity"/>
    <property type="evidence" value="ECO:0007669"/>
    <property type="project" value="InterPro"/>
</dbReference>
<dbReference type="InterPro" id="IPR037045">
    <property type="entry name" value="S8pro/Inhibitor_I9_sf"/>
</dbReference>
<evidence type="ECO:0000256" key="7">
    <source>
        <dbReference type="ARBA" id="ARBA00023180"/>
    </source>
</evidence>
<dbReference type="Gene3D" id="3.30.70.80">
    <property type="entry name" value="Peptidase S8 propeptide/proteinase inhibitor I9"/>
    <property type="match status" value="1"/>
</dbReference>
<feature type="domain" description="Peptidase S8/S53" evidence="8">
    <location>
        <begin position="90"/>
        <end position="206"/>
    </location>
</feature>
<keyword evidence="4" id="KW-0732">Signal</keyword>
<keyword evidence="3" id="KW-0645">Protease</keyword>
<evidence type="ECO:0000256" key="5">
    <source>
        <dbReference type="ARBA" id="ARBA00022801"/>
    </source>
</evidence>
<reference evidence="12" key="1">
    <citation type="journal article" date="2017" name="Front. Plant Sci.">
        <title>Climate Clever Clovers: New Paradigm to Reduce the Environmental Footprint of Ruminants by Breeding Low Methanogenic Forages Utilizing Haplotype Variation.</title>
        <authorList>
            <person name="Kaur P."/>
            <person name="Appels R."/>
            <person name="Bayer P.E."/>
            <person name="Keeble-Gagnere G."/>
            <person name="Wang J."/>
            <person name="Hirakawa H."/>
            <person name="Shirasawa K."/>
            <person name="Vercoe P."/>
            <person name="Stefanova K."/>
            <person name="Durmic Z."/>
            <person name="Nichols P."/>
            <person name="Revell C."/>
            <person name="Isobe S.N."/>
            <person name="Edwards D."/>
            <person name="Erskine W."/>
        </authorList>
    </citation>
    <scope>NUCLEOTIDE SEQUENCE [LARGE SCALE GENOMIC DNA]</scope>
    <source>
        <strain evidence="12">cv. Daliak</strain>
    </source>
</reference>
<dbReference type="GO" id="GO:0006508">
    <property type="term" value="P:proteolysis"/>
    <property type="evidence" value="ECO:0007669"/>
    <property type="project" value="UniProtKB-KW"/>
</dbReference>
<dbReference type="EMBL" id="DF973329">
    <property type="protein sequence ID" value="GAU26090.1"/>
    <property type="molecule type" value="Genomic_DNA"/>
</dbReference>
<dbReference type="InterPro" id="IPR041469">
    <property type="entry name" value="Subtilisin-like_FN3"/>
</dbReference>
<evidence type="ECO:0000259" key="8">
    <source>
        <dbReference type="Pfam" id="PF00082"/>
    </source>
</evidence>
<dbReference type="InterPro" id="IPR015500">
    <property type="entry name" value="Peptidase_S8_subtilisin-rel"/>
</dbReference>